<dbReference type="Gene3D" id="2.40.40.10">
    <property type="entry name" value="RlpA-like domain"/>
    <property type="match status" value="1"/>
</dbReference>
<feature type="non-terminal residue" evidence="3">
    <location>
        <position position="1"/>
    </location>
</feature>
<dbReference type="InterPro" id="IPR044301">
    <property type="entry name" value="PR4"/>
</dbReference>
<dbReference type="EMBL" id="JAGKQM010000015">
    <property type="protein sequence ID" value="KAH0881565.1"/>
    <property type="molecule type" value="Genomic_DNA"/>
</dbReference>
<dbReference type="SUPFAM" id="SSF50685">
    <property type="entry name" value="Barwin-like endoglucanases"/>
    <property type="match status" value="1"/>
</dbReference>
<dbReference type="Pfam" id="PF00967">
    <property type="entry name" value="Barwin"/>
    <property type="match status" value="1"/>
</dbReference>
<dbReference type="Proteomes" id="UP000824890">
    <property type="component" value="Unassembled WGS sequence"/>
</dbReference>
<reference evidence="3 4" key="1">
    <citation type="submission" date="2021-05" db="EMBL/GenBank/DDBJ databases">
        <title>Genome Assembly of Synthetic Allotetraploid Brassica napus Reveals Homoeologous Exchanges between Subgenomes.</title>
        <authorList>
            <person name="Davis J.T."/>
        </authorList>
    </citation>
    <scope>NUCLEOTIDE SEQUENCE [LARGE SCALE GENOMIC DNA]</scope>
    <source>
        <strain evidence="4">cv. Da-Ae</strain>
        <tissue evidence="3">Seedling</tissue>
    </source>
</reference>
<organism evidence="3 4">
    <name type="scientific">Brassica napus</name>
    <name type="common">Rape</name>
    <dbReference type="NCBI Taxonomy" id="3708"/>
    <lineage>
        <taxon>Eukaryota</taxon>
        <taxon>Viridiplantae</taxon>
        <taxon>Streptophyta</taxon>
        <taxon>Embryophyta</taxon>
        <taxon>Tracheophyta</taxon>
        <taxon>Spermatophyta</taxon>
        <taxon>Magnoliopsida</taxon>
        <taxon>eudicotyledons</taxon>
        <taxon>Gunneridae</taxon>
        <taxon>Pentapetalae</taxon>
        <taxon>rosids</taxon>
        <taxon>malvids</taxon>
        <taxon>Brassicales</taxon>
        <taxon>Brassicaceae</taxon>
        <taxon>Brassiceae</taxon>
        <taxon>Brassica</taxon>
    </lineage>
</organism>
<dbReference type="PROSITE" id="PS51174">
    <property type="entry name" value="BARWIN_3"/>
    <property type="match status" value="1"/>
</dbReference>
<name>A0ABQ7ZMS7_BRANA</name>
<evidence type="ECO:0000256" key="1">
    <source>
        <dbReference type="ARBA" id="ARBA00023157"/>
    </source>
</evidence>
<comment type="caution">
    <text evidence="3">The sequence shown here is derived from an EMBL/GenBank/DDBJ whole genome shotgun (WGS) entry which is preliminary data.</text>
</comment>
<evidence type="ECO:0000313" key="3">
    <source>
        <dbReference type="EMBL" id="KAH0881565.1"/>
    </source>
</evidence>
<proteinExistence type="predicted"/>
<dbReference type="InterPro" id="IPR018226">
    <property type="entry name" value="Barwin_CS"/>
</dbReference>
<dbReference type="InterPro" id="IPR001153">
    <property type="entry name" value="Barwin_dom"/>
</dbReference>
<feature type="domain" description="Barwin" evidence="2">
    <location>
        <begin position="173"/>
        <end position="213"/>
    </location>
</feature>
<keyword evidence="1" id="KW-1015">Disulfide bond</keyword>
<gene>
    <name evidence="3" type="ORF">HID58_068959</name>
</gene>
<evidence type="ECO:0000259" key="2">
    <source>
        <dbReference type="PROSITE" id="PS51174"/>
    </source>
</evidence>
<dbReference type="PROSITE" id="PS00772">
    <property type="entry name" value="BARWIN_2"/>
    <property type="match status" value="1"/>
</dbReference>
<evidence type="ECO:0000313" key="4">
    <source>
        <dbReference type="Proteomes" id="UP000824890"/>
    </source>
</evidence>
<keyword evidence="4" id="KW-1185">Reference proteome</keyword>
<dbReference type="InterPro" id="IPR036908">
    <property type="entry name" value="RlpA-like_sf"/>
</dbReference>
<sequence>INCPVFVSSPSPPASALSKFWPTTTRGVSVLGVNTQLLGGYGVVKTLVVWVLIPGDGGFHSSVAAGFCFQEVVVSSASPSSALVSEGLQQLCVAAFRYFVAVLRVWVSIMDRVGLVCLSSVGALALSDEISKSDEALRRHNHHTVIIHRGYGGWYGLPSRKSDLGSGPRIQGASALNIRATYHFYNPEQNNWDLMAVSAYCSTWDADKPYAWRCMAGPPSEDRLVLRVVILAAMLEGEERYDECSSNGQLIVDYEFVDCDDELINQPGHSKNILVSAIDRV</sequence>
<dbReference type="PANTHER" id="PTHR46351:SF7">
    <property type="entry name" value="HEVEIN-LIKE PREPROPROTEIN"/>
    <property type="match status" value="1"/>
</dbReference>
<accession>A0ABQ7ZMS7</accession>
<dbReference type="PANTHER" id="PTHR46351">
    <property type="entry name" value="WOUND-INDUCED PROTEIN WIN2"/>
    <property type="match status" value="1"/>
</dbReference>
<protein>
    <recommendedName>
        <fullName evidence="2">Barwin domain-containing protein</fullName>
    </recommendedName>
</protein>